<proteinExistence type="predicted"/>
<reference evidence="2 3" key="1">
    <citation type="journal article" date="2018" name="Front. Plant Sci.">
        <title>Red Clover (Trifolium pratense) and Zigzag Clover (T. medium) - A Picture of Genomic Similarities and Differences.</title>
        <authorList>
            <person name="Dluhosova J."/>
            <person name="Istvanek J."/>
            <person name="Nedelnik J."/>
            <person name="Repkova J."/>
        </authorList>
    </citation>
    <scope>NUCLEOTIDE SEQUENCE [LARGE SCALE GENOMIC DNA]</scope>
    <source>
        <strain evidence="3">cv. 10/8</strain>
        <tissue evidence="2">Leaf</tissue>
    </source>
</reference>
<comment type="caution">
    <text evidence="2">The sequence shown here is derived from an EMBL/GenBank/DDBJ whole genome shotgun (WGS) entry which is preliminary data.</text>
</comment>
<name>A0A392U8Z9_9FABA</name>
<dbReference type="Proteomes" id="UP000265520">
    <property type="component" value="Unassembled WGS sequence"/>
</dbReference>
<feature type="coiled-coil region" evidence="1">
    <location>
        <begin position="16"/>
        <end position="46"/>
    </location>
</feature>
<evidence type="ECO:0000313" key="3">
    <source>
        <dbReference type="Proteomes" id="UP000265520"/>
    </source>
</evidence>
<evidence type="ECO:0000256" key="1">
    <source>
        <dbReference type="SAM" id="Coils"/>
    </source>
</evidence>
<dbReference type="AlphaFoldDB" id="A0A392U8Z9"/>
<keyword evidence="1" id="KW-0175">Coiled coil</keyword>
<sequence>KTFKDIVSNVQVTLPLEQAKVTAKVLEQVMETAKDVEQAKETAKDEAYWKAYKNFEGGHFNTLTEDDDDAGCCVC</sequence>
<accession>A0A392U8Z9</accession>
<feature type="non-terminal residue" evidence="2">
    <location>
        <position position="1"/>
    </location>
</feature>
<protein>
    <submittedName>
        <fullName evidence="2">Uncharacterized protein</fullName>
    </submittedName>
</protein>
<dbReference type="EMBL" id="LXQA010766613">
    <property type="protein sequence ID" value="MCI69989.1"/>
    <property type="molecule type" value="Genomic_DNA"/>
</dbReference>
<organism evidence="2 3">
    <name type="scientific">Trifolium medium</name>
    <dbReference type="NCBI Taxonomy" id="97028"/>
    <lineage>
        <taxon>Eukaryota</taxon>
        <taxon>Viridiplantae</taxon>
        <taxon>Streptophyta</taxon>
        <taxon>Embryophyta</taxon>
        <taxon>Tracheophyta</taxon>
        <taxon>Spermatophyta</taxon>
        <taxon>Magnoliopsida</taxon>
        <taxon>eudicotyledons</taxon>
        <taxon>Gunneridae</taxon>
        <taxon>Pentapetalae</taxon>
        <taxon>rosids</taxon>
        <taxon>fabids</taxon>
        <taxon>Fabales</taxon>
        <taxon>Fabaceae</taxon>
        <taxon>Papilionoideae</taxon>
        <taxon>50 kb inversion clade</taxon>
        <taxon>NPAAA clade</taxon>
        <taxon>Hologalegina</taxon>
        <taxon>IRL clade</taxon>
        <taxon>Trifolieae</taxon>
        <taxon>Trifolium</taxon>
    </lineage>
</organism>
<evidence type="ECO:0000313" key="2">
    <source>
        <dbReference type="EMBL" id="MCI69989.1"/>
    </source>
</evidence>
<keyword evidence="3" id="KW-1185">Reference proteome</keyword>